<dbReference type="InterPro" id="IPR007676">
    <property type="entry name" value="Ribophorin_I"/>
</dbReference>
<name>A0A835HGK4_9MAGN</name>
<dbReference type="PANTHER" id="PTHR21049">
    <property type="entry name" value="RIBOPHORIN I"/>
    <property type="match status" value="1"/>
</dbReference>
<evidence type="ECO:0000256" key="9">
    <source>
        <dbReference type="ARBA" id="ARBA00023136"/>
    </source>
</evidence>
<evidence type="ECO:0000256" key="2">
    <source>
        <dbReference type="ARBA" id="ARBA00004115"/>
    </source>
</evidence>
<dbReference type="OrthoDB" id="1660801at2759"/>
<gene>
    <name evidence="11" type="ORF">IFM89_022560</name>
</gene>
<comment type="subcellular location">
    <subcellularLocation>
        <location evidence="2 10">Endoplasmic reticulum membrane</location>
        <topology evidence="2 10">Single-pass type I membrane protein</topology>
    </subcellularLocation>
</comment>
<evidence type="ECO:0000313" key="12">
    <source>
        <dbReference type="Proteomes" id="UP000631114"/>
    </source>
</evidence>
<keyword evidence="12" id="KW-1185">Reference proteome</keyword>
<evidence type="ECO:0000256" key="7">
    <source>
        <dbReference type="ARBA" id="ARBA00022824"/>
    </source>
</evidence>
<keyword evidence="8" id="KW-1133">Transmembrane helix</keyword>
<keyword evidence="6" id="KW-0732">Signal</keyword>
<evidence type="ECO:0000256" key="5">
    <source>
        <dbReference type="ARBA" id="ARBA00022692"/>
    </source>
</evidence>
<dbReference type="PANTHER" id="PTHR21049:SF2">
    <property type="entry name" value="DOLICHYL-DIPHOSPHOOLIGOSACCHARIDE--PROTEIN GLYCOSYLTRANSFERASE SUBUNIT 1B"/>
    <property type="match status" value="1"/>
</dbReference>
<dbReference type="EMBL" id="JADFTS010000007">
    <property type="protein sequence ID" value="KAF9597917.1"/>
    <property type="molecule type" value="Genomic_DNA"/>
</dbReference>
<evidence type="ECO:0000256" key="6">
    <source>
        <dbReference type="ARBA" id="ARBA00022729"/>
    </source>
</evidence>
<sequence length="187" mass="21440">MTVVTVVESIWNYLLKLCEKDLYRLILLWKICDLYSYHVKSELQIEPRYPLFGGWKATFVIGYGLPLQDFLFESSDGRRYLNFSFGCPLVDTVVEKLILKVVLPEGSKNASAVVPFAVEQHLEVILSSILPYGTSYSYLDVVGRNVVVLEKKNVVPEHNTPFQYQTSLMDDAVDRFRAVLCRHPTEL</sequence>
<evidence type="ECO:0000256" key="3">
    <source>
        <dbReference type="ARBA" id="ARBA00004922"/>
    </source>
</evidence>
<comment type="function">
    <text evidence="1 10">Subunit of the oligosaccharyl transferase (OST) complex that catalyzes the initial transfer of a defined glycan (Glc(3)Man(9)GlcNAc(2) in eukaryotes) from the lipid carrier dolichol-pyrophosphate to an asparagine residue within an Asn-X-Ser/Thr consensus motif in nascent polypeptide chains, the first step in protein N-glycosylation. N-glycosylation occurs cotranslationally and the complex associates with the Sec61 complex at the channel-forming translocon complex that mediates protein translocation across the endoplasmic reticulum (ER). All subunits are required for a maximal enzyme activity.</text>
</comment>
<reference evidence="11 12" key="1">
    <citation type="submission" date="2020-10" db="EMBL/GenBank/DDBJ databases">
        <title>The Coptis chinensis genome and diversification of protoberbering-type alkaloids.</title>
        <authorList>
            <person name="Wang B."/>
            <person name="Shu S."/>
            <person name="Song C."/>
            <person name="Liu Y."/>
        </authorList>
    </citation>
    <scope>NUCLEOTIDE SEQUENCE [LARGE SCALE GENOMIC DNA]</scope>
    <source>
        <strain evidence="11">HL-2020</strain>
        <tissue evidence="11">Leaf</tissue>
    </source>
</reference>
<evidence type="ECO:0000256" key="4">
    <source>
        <dbReference type="ARBA" id="ARBA00008905"/>
    </source>
</evidence>
<dbReference type="GO" id="GO:0008250">
    <property type="term" value="C:oligosaccharyltransferase complex"/>
    <property type="evidence" value="ECO:0007669"/>
    <property type="project" value="UniProtKB-UniRule"/>
</dbReference>
<evidence type="ECO:0000256" key="8">
    <source>
        <dbReference type="ARBA" id="ARBA00022989"/>
    </source>
</evidence>
<evidence type="ECO:0000313" key="11">
    <source>
        <dbReference type="EMBL" id="KAF9597917.1"/>
    </source>
</evidence>
<organism evidence="11 12">
    <name type="scientific">Coptis chinensis</name>
    <dbReference type="NCBI Taxonomy" id="261450"/>
    <lineage>
        <taxon>Eukaryota</taxon>
        <taxon>Viridiplantae</taxon>
        <taxon>Streptophyta</taxon>
        <taxon>Embryophyta</taxon>
        <taxon>Tracheophyta</taxon>
        <taxon>Spermatophyta</taxon>
        <taxon>Magnoliopsida</taxon>
        <taxon>Ranunculales</taxon>
        <taxon>Ranunculaceae</taxon>
        <taxon>Coptidoideae</taxon>
        <taxon>Coptis</taxon>
    </lineage>
</organism>
<evidence type="ECO:0000256" key="1">
    <source>
        <dbReference type="ARBA" id="ARBA00002791"/>
    </source>
</evidence>
<proteinExistence type="inferred from homology"/>
<comment type="similarity">
    <text evidence="4 10">Belongs to the OST1 family.</text>
</comment>
<dbReference type="Proteomes" id="UP000631114">
    <property type="component" value="Unassembled WGS sequence"/>
</dbReference>
<dbReference type="UniPathway" id="UPA00378"/>
<accession>A0A835HGK4</accession>
<keyword evidence="5" id="KW-0812">Transmembrane</keyword>
<protein>
    <recommendedName>
        <fullName evidence="10">Dolichyl-diphosphooligosaccharide--protein glycosyltransferase subunit 1</fullName>
    </recommendedName>
</protein>
<evidence type="ECO:0000256" key="10">
    <source>
        <dbReference type="RuleBase" id="RU361143"/>
    </source>
</evidence>
<dbReference type="Pfam" id="PF04597">
    <property type="entry name" value="Ribophorin_I"/>
    <property type="match status" value="1"/>
</dbReference>
<dbReference type="GO" id="GO:0018279">
    <property type="term" value="P:protein N-linked glycosylation via asparagine"/>
    <property type="evidence" value="ECO:0007669"/>
    <property type="project" value="TreeGrafter"/>
</dbReference>
<comment type="pathway">
    <text evidence="3 10">Protein modification; protein glycosylation.</text>
</comment>
<keyword evidence="7 10" id="KW-0256">Endoplasmic reticulum</keyword>
<comment type="subunit">
    <text evidence="10">Component of the oligosaccharyltransferase (OST) complex.</text>
</comment>
<comment type="caution">
    <text evidence="11">The sequence shown here is derived from an EMBL/GenBank/DDBJ whole genome shotgun (WGS) entry which is preliminary data.</text>
</comment>
<keyword evidence="9" id="KW-0472">Membrane</keyword>
<dbReference type="AlphaFoldDB" id="A0A835HGK4"/>